<gene>
    <name evidence="2" type="ORF">B0H17DRAFT_887150</name>
</gene>
<evidence type="ECO:0000256" key="1">
    <source>
        <dbReference type="SAM" id="MobiDB-lite"/>
    </source>
</evidence>
<feature type="non-terminal residue" evidence="2">
    <location>
        <position position="1"/>
    </location>
</feature>
<feature type="region of interest" description="Disordered" evidence="1">
    <location>
        <begin position="110"/>
        <end position="135"/>
    </location>
</feature>
<accession>A0AAD7CYB0</accession>
<sequence>VSKLTREGIYTAQARHMARIMADAGCARAKVGPLMANIASIFGVKIQGNRTMSRRTVGRAILEGGVAARMQVVHELSLIVGFTISADSTSNRGNNYEASKFQHRVPDYKVDPFRIDPNSTPRVREGGVESTLDHSSEQSVAGWKRRVQDYSKLFNDSPLADRLKKTYTTRQFLKALKGMNGDHASTEKCGARGMGGWKTEDAVNELGEEAMGAIPFPELLLYLQAWNTKKIADVGGIDAWEALSPQEQSQHDKNLMAEIVEVLGKAAYDTLVPEDRRRLDLFIWAGCCMHKDLNRFKGGNTEMMAEWERLGVPGPILLANKTNAAALKRILEPGTKVPETLTEEEQQAFEASTRGGVKLCAIAGAILNNKDDKKGQGDKHTEFMSLRTGKFHPRFPDTNNTRFGCFGLAAAEIMMFLDHYGELTEVMEFSKANPGLTNIEKNLRAAMRDLRTQEELCAIILYFLIICVPYLRFVRGPGTEGVNALDLGPLHVEVREHIEKILADPDIIFGDDFCHVTASLDGKPWGDPDAIQAVVDRMPNLPYLKAMTLAFSRGALATWASATERQLAWMPATNDANEGTLGGYRVKMRQCPSLTLHQFNAIAMYRQNNTQDFMDAVLSFDDHSYIMRIAREEDASGLERKRK</sequence>
<dbReference type="AlphaFoldDB" id="A0AAD7CYB0"/>
<dbReference type="EMBL" id="JARKIE010000187">
    <property type="protein sequence ID" value="KAJ7669569.1"/>
    <property type="molecule type" value="Genomic_DNA"/>
</dbReference>
<protein>
    <submittedName>
        <fullName evidence="2">Uncharacterized protein</fullName>
    </submittedName>
</protein>
<feature type="compositionally biased region" description="Basic and acidic residues" evidence="1">
    <location>
        <begin position="122"/>
        <end position="135"/>
    </location>
</feature>
<dbReference type="Proteomes" id="UP001221757">
    <property type="component" value="Unassembled WGS sequence"/>
</dbReference>
<evidence type="ECO:0000313" key="3">
    <source>
        <dbReference type="Proteomes" id="UP001221757"/>
    </source>
</evidence>
<evidence type="ECO:0000313" key="2">
    <source>
        <dbReference type="EMBL" id="KAJ7669569.1"/>
    </source>
</evidence>
<comment type="caution">
    <text evidence="2">The sequence shown here is derived from an EMBL/GenBank/DDBJ whole genome shotgun (WGS) entry which is preliminary data.</text>
</comment>
<feature type="non-terminal residue" evidence="2">
    <location>
        <position position="643"/>
    </location>
</feature>
<name>A0AAD7CYB0_MYCRO</name>
<reference evidence="2" key="1">
    <citation type="submission" date="2023-03" db="EMBL/GenBank/DDBJ databases">
        <title>Massive genome expansion in bonnet fungi (Mycena s.s.) driven by repeated elements and novel gene families across ecological guilds.</title>
        <authorList>
            <consortium name="Lawrence Berkeley National Laboratory"/>
            <person name="Harder C.B."/>
            <person name="Miyauchi S."/>
            <person name="Viragh M."/>
            <person name="Kuo A."/>
            <person name="Thoen E."/>
            <person name="Andreopoulos B."/>
            <person name="Lu D."/>
            <person name="Skrede I."/>
            <person name="Drula E."/>
            <person name="Henrissat B."/>
            <person name="Morin E."/>
            <person name="Kohler A."/>
            <person name="Barry K."/>
            <person name="LaButti K."/>
            <person name="Morin E."/>
            <person name="Salamov A."/>
            <person name="Lipzen A."/>
            <person name="Mereny Z."/>
            <person name="Hegedus B."/>
            <person name="Baldrian P."/>
            <person name="Stursova M."/>
            <person name="Weitz H."/>
            <person name="Taylor A."/>
            <person name="Grigoriev I.V."/>
            <person name="Nagy L.G."/>
            <person name="Martin F."/>
            <person name="Kauserud H."/>
        </authorList>
    </citation>
    <scope>NUCLEOTIDE SEQUENCE</scope>
    <source>
        <strain evidence="2">CBHHK067</strain>
    </source>
</reference>
<keyword evidence="3" id="KW-1185">Reference proteome</keyword>
<organism evidence="2 3">
    <name type="scientific">Mycena rosella</name>
    <name type="common">Pink bonnet</name>
    <name type="synonym">Agaricus rosellus</name>
    <dbReference type="NCBI Taxonomy" id="1033263"/>
    <lineage>
        <taxon>Eukaryota</taxon>
        <taxon>Fungi</taxon>
        <taxon>Dikarya</taxon>
        <taxon>Basidiomycota</taxon>
        <taxon>Agaricomycotina</taxon>
        <taxon>Agaricomycetes</taxon>
        <taxon>Agaricomycetidae</taxon>
        <taxon>Agaricales</taxon>
        <taxon>Marasmiineae</taxon>
        <taxon>Mycenaceae</taxon>
        <taxon>Mycena</taxon>
    </lineage>
</organism>
<proteinExistence type="predicted"/>